<keyword evidence="2" id="KW-1185">Reference proteome</keyword>
<protein>
    <submittedName>
        <fullName evidence="1">Uncharacterized protein</fullName>
    </submittedName>
</protein>
<dbReference type="EMBL" id="HE956709">
    <property type="protein sequence ID" value="CCI88603.1"/>
    <property type="molecule type" value="Genomic_DNA"/>
</dbReference>
<dbReference type="GeneID" id="14295513"/>
<organismHost>
    <name type="scientific">Yersinia enterocolitica</name>
    <dbReference type="NCBI Taxonomy" id="630"/>
</organismHost>
<organism evidence="1 2">
    <name type="scientific">Yersinia phage phiR1-RT</name>
    <dbReference type="NCBI Taxonomy" id="1206558"/>
    <lineage>
        <taxon>Viruses</taxon>
        <taxon>Duplodnaviria</taxon>
        <taxon>Heunggongvirae</taxon>
        <taxon>Uroviricota</taxon>
        <taxon>Caudoviricetes</taxon>
        <taxon>Pantevenvirales</taxon>
        <taxon>Straboviridae</taxon>
        <taxon>Tevenvirinae</taxon>
        <taxon>Tegunavirus</taxon>
        <taxon>Tegunavirus r1rt</taxon>
    </lineage>
</organism>
<dbReference type="RefSeq" id="YP_007235862.1">
    <property type="nucleotide sequence ID" value="NC_019909.1"/>
</dbReference>
<sequence>MHAVNISELEAKVQTAKERIEEAQELLLKFAKCLNSMPLPDYTEGALCGRLKTQFDSSIPVPKGK</sequence>
<dbReference type="Proteomes" id="UP000002909">
    <property type="component" value="Segment"/>
</dbReference>
<accession>I7J3V9</accession>
<proteinExistence type="predicted"/>
<reference evidence="1 2" key="1">
    <citation type="submission" date="2012-06" db="EMBL/GenBank/DDBJ databases">
        <title>Genomic characterization of five bacteriophages specific for Yersinia species.</title>
        <authorList>
            <person name="Skurnik M."/>
            <person name="Nawaz A."/>
            <person name="Happonen L."/>
            <person name="Butcher S."/>
            <person name="Mattinen L."/>
        </authorList>
    </citation>
    <scope>NUCLEOTIDE SEQUENCE [LARGE SCALE GENOMIC DNA]</scope>
</reference>
<gene>
    <name evidence="1" type="primary">g029</name>
    <name evidence="1" type="ORF">BN80_029</name>
</gene>
<evidence type="ECO:0000313" key="1">
    <source>
        <dbReference type="EMBL" id="CCI88603.1"/>
    </source>
</evidence>
<evidence type="ECO:0000313" key="2">
    <source>
        <dbReference type="Proteomes" id="UP000002909"/>
    </source>
</evidence>
<dbReference type="KEGG" id="vg:14295513"/>
<name>I7J3V9_BPPR1</name>